<dbReference type="Proteomes" id="UP000706151">
    <property type="component" value="Unassembled WGS sequence"/>
</dbReference>
<dbReference type="Gene3D" id="3.30.420.610">
    <property type="entry name" value="LOTUS domain-like"/>
    <property type="match status" value="1"/>
</dbReference>
<feature type="domain" description="HTH OST-type" evidence="1">
    <location>
        <begin position="191"/>
        <end position="268"/>
    </location>
</feature>
<evidence type="ECO:0000313" key="2">
    <source>
        <dbReference type="EMBL" id="MBK7953752.1"/>
    </source>
</evidence>
<name>A0A935TC83_9PROT</name>
<dbReference type="InterPro" id="IPR021139">
    <property type="entry name" value="NYN"/>
</dbReference>
<accession>A0A935TC83</accession>
<dbReference type="CDD" id="cd11297">
    <property type="entry name" value="PIN_LabA-like_N_1"/>
    <property type="match status" value="1"/>
</dbReference>
<dbReference type="PROSITE" id="PS51644">
    <property type="entry name" value="HTH_OST"/>
    <property type="match status" value="1"/>
</dbReference>
<dbReference type="Gene3D" id="3.40.50.1010">
    <property type="entry name" value="5'-nuclease"/>
    <property type="match status" value="1"/>
</dbReference>
<protein>
    <submittedName>
        <fullName evidence="2">NYN domain-containing protein</fullName>
    </submittedName>
</protein>
<dbReference type="PANTHER" id="PTHR35811:SF1">
    <property type="entry name" value="HTH OST-TYPE DOMAIN-CONTAINING PROTEIN"/>
    <property type="match status" value="1"/>
</dbReference>
<sequence>MSTSPASSSPSVGDEPTKRLAVLIDADNAQAAVIEALLEEVARFGEATVRRIYGDFTSPASASWKKFLNKHSIKPLQQFAYTTGKNATDSAMIIDAMDLLYTRRFDGFCLVTSDSDFTGLAVRLREEGLQVFGFGEQKTPEPFRNACHKFIFTEVLRTPDVATISGKPAAGGAIVAEASHKSEVAPSSISRPPFPEKFLMEALDKSVDDAGWANLGTFGSYLQKIQPDFDSRIYGYKKLSDLVRDRPDLFVTEERPTPSSNYKVLYVRANTGV</sequence>
<reference evidence="2 3" key="1">
    <citation type="submission" date="2020-10" db="EMBL/GenBank/DDBJ databases">
        <title>Connecting structure to function with the recovery of over 1000 high-quality activated sludge metagenome-assembled genomes encoding full-length rRNA genes using long-read sequencing.</title>
        <authorList>
            <person name="Singleton C.M."/>
            <person name="Petriglieri F."/>
            <person name="Kristensen J.M."/>
            <person name="Kirkegaard R.H."/>
            <person name="Michaelsen T.Y."/>
            <person name="Andersen M.H."/>
            <person name="Karst S.M."/>
            <person name="Dueholm M.S."/>
            <person name="Nielsen P.H."/>
            <person name="Albertsen M."/>
        </authorList>
    </citation>
    <scope>NUCLEOTIDE SEQUENCE [LARGE SCALE GENOMIC DNA]</scope>
    <source>
        <strain evidence="2">Fred_18-Q3-R57-64_BAT3C.720</strain>
    </source>
</reference>
<dbReference type="EMBL" id="JADJOT010000007">
    <property type="protein sequence ID" value="MBK7953752.1"/>
    <property type="molecule type" value="Genomic_DNA"/>
</dbReference>
<evidence type="ECO:0000259" key="1">
    <source>
        <dbReference type="PROSITE" id="PS51644"/>
    </source>
</evidence>
<organism evidence="2 3">
    <name type="scientific">Candidatus Accumulibacter affinis</name>
    <dbReference type="NCBI Taxonomy" id="2954384"/>
    <lineage>
        <taxon>Bacteria</taxon>
        <taxon>Pseudomonadati</taxon>
        <taxon>Pseudomonadota</taxon>
        <taxon>Betaproteobacteria</taxon>
        <taxon>Candidatus Accumulibacter</taxon>
    </lineage>
</organism>
<dbReference type="CDD" id="cd10146">
    <property type="entry name" value="LabA_like_C"/>
    <property type="match status" value="1"/>
</dbReference>
<dbReference type="AlphaFoldDB" id="A0A935TC83"/>
<dbReference type="Pfam" id="PF12872">
    <property type="entry name" value="OST-HTH"/>
    <property type="match status" value="1"/>
</dbReference>
<dbReference type="InterPro" id="IPR025605">
    <property type="entry name" value="OST-HTH/LOTUS_dom"/>
</dbReference>
<dbReference type="PANTHER" id="PTHR35811">
    <property type="entry name" value="SLR1870 PROTEIN"/>
    <property type="match status" value="1"/>
</dbReference>
<evidence type="ECO:0000313" key="3">
    <source>
        <dbReference type="Proteomes" id="UP000706151"/>
    </source>
</evidence>
<proteinExistence type="predicted"/>
<dbReference type="GO" id="GO:0004540">
    <property type="term" value="F:RNA nuclease activity"/>
    <property type="evidence" value="ECO:0007669"/>
    <property type="project" value="InterPro"/>
</dbReference>
<comment type="caution">
    <text evidence="2">The sequence shown here is derived from an EMBL/GenBank/DDBJ whole genome shotgun (WGS) entry which is preliminary data.</text>
</comment>
<dbReference type="InterPro" id="IPR041966">
    <property type="entry name" value="LOTUS-like"/>
</dbReference>
<dbReference type="Pfam" id="PF01936">
    <property type="entry name" value="NYN"/>
    <property type="match status" value="1"/>
</dbReference>
<gene>
    <name evidence="2" type="ORF">IPK02_07195</name>
</gene>